<dbReference type="PANTHER" id="PTHR46524:SF7">
    <property type="entry name" value="CW-TYPE ZINC FINGER"/>
    <property type="match status" value="1"/>
</dbReference>
<gene>
    <name evidence="1" type="ORF">CSSPJE1EN1_LOCUS15886</name>
</gene>
<dbReference type="InterPro" id="IPR056406">
    <property type="entry name" value="THD_CWZF3/5/7"/>
</dbReference>
<reference evidence="1" key="1">
    <citation type="submission" date="2024-02" db="EMBL/GenBank/DDBJ databases">
        <authorList>
            <consortium name="ELIXIR-Norway"/>
            <consortium name="Elixir Norway"/>
        </authorList>
    </citation>
    <scope>NUCLEOTIDE SEQUENCE</scope>
</reference>
<protein>
    <submittedName>
        <fullName evidence="1">Uncharacterized protein</fullName>
    </submittedName>
</protein>
<dbReference type="Pfam" id="PF24756">
    <property type="entry name" value="THD_CWZF3-5-7"/>
    <property type="match status" value="1"/>
</dbReference>
<keyword evidence="2" id="KW-1185">Reference proteome</keyword>
<accession>A0ABP0WU70</accession>
<dbReference type="PANTHER" id="PTHR46524">
    <property type="entry name" value="CW-TYPE ZINC FINGER"/>
    <property type="match status" value="1"/>
</dbReference>
<dbReference type="EMBL" id="OZ020098">
    <property type="protein sequence ID" value="CAK9270408.1"/>
    <property type="molecule type" value="Genomic_DNA"/>
</dbReference>
<sequence length="1577" mass="172977">MEEDTELEEGEAKEPCDPDKDFSYLDQKLQLLLGDQQKEFQGCTLSTEKLGSKFGGYGTFLPTQARGPSVLANPLPPPHSVEPMSVLTEGSAESVKHMAGVADKPMHAQSYGEPPTQKVLKKKNGVSNDPIVSKKVMIRFTMGKGGEKETQPKVIQNGLSFDHLSSASLGNDDKHNLSDAEFSPEPSPRSMIKIMTSYHTPRDLLSPLPPSFLESLDRKEKAPITLKVNKPAKAPLNTRTPGGKVDPDRGNERKVKADEKEKEKQAAIELRKVSEVVVDVGKRARRDSDAEKKIQNEPVLKGPVKLVRNDVSKGEQQEVSIDKVLEGPSKEDAESGKELMPKSLGGKQTDLKAELVGIASKEKEGSDVKASRKPSAVQDKDSKETTQAKEIIKQQGRKNPEAAKVGTSEKDSSDKIGSLTDGWKQEKDESKEILVFKGNEVLKEVKKENRKKDSVSDFIAGDVHKETIKATAKGERTTKNEPINIASQKDVIKDQKRSKTARDTKVGKKERHREQGPVLEAAPKAEYEKVQGRVDTAVPAPIVTDPVVMPTQLVLDNWVQCDKCETWRLLLPGIDTPDSSAKWNCKMMVWLPGMNNCKFTEEETTAAVYSYLGLQNPKLVPTTGAHAEMPPLPPVVEPFLKKSAIPADTKRGSRITTDKKRPVGSVPAGGVKTAGSKGADGTVNSKSLNDAALDANADEIAYARILADNNKLKEKEKKKRQRTSEGFPLFFNSSDVTPRKKSLGEEKHIQGSGVKHPGGLNAGMVQGEKDTEQNRVARERDETEAQPLPSIPAKRKKQMEIAAEGNETKSLKKSKGNKVHNNDASLDKDIKVGERVSSQRGKAGSNVINANDAHHSRQTDIDTHNIASVLKDSRSSPEVYKSGESEKGLDQKENGRATNIEKSKLELNKVLDRRKISKEDEKESEQRAVKRPKQDVHGHPRLESNRHVNRTMLPSEQEPEILEVTASPAPAAPPNVVGSKNEVFKKESLNYSTLSKVCSSPESSRTGSKAHGSSPIESTVSSSPVRFRKGEREQSRNQRGGPENLSLPNEGVLQQHSWSASPKDGEDASHQFSWDEGEFHHAGAWHGANVSRKHDHSSGVHDEEWNWDEHRGANPGFAYDSHQDRSGQRPDCNWDQDDLDGQYERRVNQNSHYDGDRNQGVRDPWPNERPDVQEDPYSREHHTRDDWGRPSSRESRLDKTGGGSWNDEQQLEQGEEVPTKDETLPATSEHGARDDHFVSKETSWEGERAAPVSRKENDSATVHSLDIPVPGKRPSATASARVKEDTGKVLKREGQTSILSKALVNIGRDGEGVTGSPVKREQSHVHNPAFSVAKKEARALKHSADHLKNEPGLEVESTNLYLQAALKFLQAAALVENDNTDINRAGETQSMAVYNDTATLCKYCAGQYERRSDMAAAALAYTCAAVALGRRMLCKNLSKRRWQYLGFAGESPSSSSASDVDNLNNQSLVPSDKGAVTQVGRIGMASPQTMPGAVAPGSHSMVPSHLRSSFIRVLKDASDMSNLLEAWQKAATVTAKAEATCDQKGMLAVKKVGELGGFGDIETVVHLVRVAMDTIGH</sequence>
<name>A0ABP0WU70_9BRYO</name>
<organism evidence="1 2">
    <name type="scientific">Sphagnum jensenii</name>
    <dbReference type="NCBI Taxonomy" id="128206"/>
    <lineage>
        <taxon>Eukaryota</taxon>
        <taxon>Viridiplantae</taxon>
        <taxon>Streptophyta</taxon>
        <taxon>Embryophyta</taxon>
        <taxon>Bryophyta</taxon>
        <taxon>Sphagnophytina</taxon>
        <taxon>Sphagnopsida</taxon>
        <taxon>Sphagnales</taxon>
        <taxon>Sphagnaceae</taxon>
        <taxon>Sphagnum</taxon>
    </lineage>
</organism>
<dbReference type="Proteomes" id="UP001497444">
    <property type="component" value="Chromosome 3"/>
</dbReference>
<dbReference type="Gene3D" id="3.30.40.100">
    <property type="match status" value="1"/>
</dbReference>
<dbReference type="PROSITE" id="PS51050">
    <property type="entry name" value="ZF_CW"/>
    <property type="match status" value="1"/>
</dbReference>
<dbReference type="InterPro" id="IPR011124">
    <property type="entry name" value="Znf_CW"/>
</dbReference>
<dbReference type="InterPro" id="IPR055300">
    <property type="entry name" value="CWZF3/5/7"/>
</dbReference>
<proteinExistence type="predicted"/>
<dbReference type="Pfam" id="PF07496">
    <property type="entry name" value="zf-CW"/>
    <property type="match status" value="1"/>
</dbReference>
<evidence type="ECO:0000313" key="1">
    <source>
        <dbReference type="EMBL" id="CAK9270408.1"/>
    </source>
</evidence>
<evidence type="ECO:0000313" key="2">
    <source>
        <dbReference type="Proteomes" id="UP001497444"/>
    </source>
</evidence>